<evidence type="ECO:0000256" key="4">
    <source>
        <dbReference type="ARBA" id="ARBA00022692"/>
    </source>
</evidence>
<comment type="similarity">
    <text evidence="2 8">Belongs to the DHHC palmitoyltransferase family.</text>
</comment>
<evidence type="ECO:0000313" key="11">
    <source>
        <dbReference type="EMBL" id="MCD9643552.1"/>
    </source>
</evidence>
<evidence type="ECO:0000256" key="7">
    <source>
        <dbReference type="ARBA" id="ARBA00023315"/>
    </source>
</evidence>
<keyword evidence="7 8" id="KW-0012">Acyltransferase</keyword>
<feature type="transmembrane region" description="Helical" evidence="8">
    <location>
        <begin position="284"/>
        <end position="304"/>
    </location>
</feature>
<feature type="transmembrane region" description="Helical" evidence="8">
    <location>
        <begin position="214"/>
        <end position="237"/>
    </location>
</feature>
<feature type="compositionally biased region" description="Low complexity" evidence="9">
    <location>
        <begin position="1"/>
        <end position="15"/>
    </location>
</feature>
<proteinExistence type="inferred from homology"/>
<evidence type="ECO:0000256" key="5">
    <source>
        <dbReference type="ARBA" id="ARBA00022989"/>
    </source>
</evidence>
<dbReference type="EMBL" id="JACEIK010003923">
    <property type="protein sequence ID" value="MCD9643552.1"/>
    <property type="molecule type" value="Genomic_DNA"/>
</dbReference>
<evidence type="ECO:0000256" key="6">
    <source>
        <dbReference type="ARBA" id="ARBA00023136"/>
    </source>
</evidence>
<feature type="transmembrane region" description="Helical" evidence="8">
    <location>
        <begin position="88"/>
        <end position="109"/>
    </location>
</feature>
<feature type="domain" description="Palmitoyltransferase DHHC" evidence="10">
    <location>
        <begin position="168"/>
        <end position="320"/>
    </location>
</feature>
<dbReference type="PANTHER" id="PTHR12246">
    <property type="entry name" value="PALMITOYLTRANSFERASE ZDHHC16"/>
    <property type="match status" value="1"/>
</dbReference>
<organism evidence="11 12">
    <name type="scientific">Datura stramonium</name>
    <name type="common">Jimsonweed</name>
    <name type="synonym">Common thornapple</name>
    <dbReference type="NCBI Taxonomy" id="4076"/>
    <lineage>
        <taxon>Eukaryota</taxon>
        <taxon>Viridiplantae</taxon>
        <taxon>Streptophyta</taxon>
        <taxon>Embryophyta</taxon>
        <taxon>Tracheophyta</taxon>
        <taxon>Spermatophyta</taxon>
        <taxon>Magnoliopsida</taxon>
        <taxon>eudicotyledons</taxon>
        <taxon>Gunneridae</taxon>
        <taxon>Pentapetalae</taxon>
        <taxon>asterids</taxon>
        <taxon>lamiids</taxon>
        <taxon>Solanales</taxon>
        <taxon>Solanaceae</taxon>
        <taxon>Solanoideae</taxon>
        <taxon>Datureae</taxon>
        <taxon>Datura</taxon>
    </lineage>
</organism>
<evidence type="ECO:0000259" key="10">
    <source>
        <dbReference type="Pfam" id="PF01529"/>
    </source>
</evidence>
<evidence type="ECO:0000256" key="2">
    <source>
        <dbReference type="ARBA" id="ARBA00008574"/>
    </source>
</evidence>
<keyword evidence="6 8" id="KW-0472">Membrane</keyword>
<dbReference type="InterPro" id="IPR001594">
    <property type="entry name" value="Palmitoyltrfase_DHHC"/>
</dbReference>
<dbReference type="PROSITE" id="PS50216">
    <property type="entry name" value="DHHC"/>
    <property type="match status" value="1"/>
</dbReference>
<feature type="region of interest" description="Disordered" evidence="9">
    <location>
        <begin position="1"/>
        <end position="24"/>
    </location>
</feature>
<comment type="subcellular location">
    <subcellularLocation>
        <location evidence="1">Endomembrane system</location>
        <topology evidence="1">Multi-pass membrane protein</topology>
    </subcellularLocation>
</comment>
<gene>
    <name evidence="11" type="ORF">HAX54_031135</name>
</gene>
<evidence type="ECO:0000256" key="9">
    <source>
        <dbReference type="SAM" id="MobiDB-lite"/>
    </source>
</evidence>
<feature type="transmembrane region" description="Helical" evidence="8">
    <location>
        <begin position="115"/>
        <end position="143"/>
    </location>
</feature>
<evidence type="ECO:0000256" key="8">
    <source>
        <dbReference type="RuleBase" id="RU079119"/>
    </source>
</evidence>
<protein>
    <recommendedName>
        <fullName evidence="8">S-acyltransferase</fullName>
        <ecNumber evidence="8">2.3.1.225</ecNumber>
    </recommendedName>
    <alternativeName>
        <fullName evidence="8">Palmitoyltransferase</fullName>
    </alternativeName>
</protein>
<dbReference type="EC" id="2.3.1.225" evidence="8"/>
<evidence type="ECO:0000313" key="12">
    <source>
        <dbReference type="Proteomes" id="UP000823775"/>
    </source>
</evidence>
<sequence>MDFADSTATTSASTPSIPPSNDTASQREHYVTALIEDHKTTCWGCGLHLLVPPYAPAFKCFWCGAITNQNAVKVENKNFKWRCLRDRCFVGVLVVFMLIVICGGVWAIYPIVFSISYFCGCVHSLIAVALSISTLSTFGLAAFRSAGAPPDIFWGSYPAVKKGGLENYTFCQYCSKPKSPRAHHCRSCGMCILDMDHHCPIIGNCVGAANHRSFIIFLISAIISTIYVSIISVYAAFHFWPPLSHKPIHLFNGGVGRKLLLRTMKDVLFAFLESTSFVPVRGLVLVYLFIASVSLQISLSALLWQQLCFIYEGKTYLSHIRTSEGDETAEKDCQNLIQFFGCPSTTTRFLPIYFNSRKKHKK</sequence>
<evidence type="ECO:0000256" key="1">
    <source>
        <dbReference type="ARBA" id="ARBA00004127"/>
    </source>
</evidence>
<keyword evidence="5 8" id="KW-1133">Transmembrane helix</keyword>
<accession>A0ABS8VB29</accession>
<reference evidence="11 12" key="1">
    <citation type="journal article" date="2021" name="BMC Genomics">
        <title>Datura genome reveals duplications of psychoactive alkaloid biosynthetic genes and high mutation rate following tissue culture.</title>
        <authorList>
            <person name="Rajewski A."/>
            <person name="Carter-House D."/>
            <person name="Stajich J."/>
            <person name="Litt A."/>
        </authorList>
    </citation>
    <scope>NUCLEOTIDE SEQUENCE [LARGE SCALE GENOMIC DNA]</scope>
    <source>
        <strain evidence="11">AR-01</strain>
    </source>
</reference>
<dbReference type="Proteomes" id="UP000823775">
    <property type="component" value="Unassembled WGS sequence"/>
</dbReference>
<evidence type="ECO:0000256" key="3">
    <source>
        <dbReference type="ARBA" id="ARBA00022679"/>
    </source>
</evidence>
<keyword evidence="12" id="KW-1185">Reference proteome</keyword>
<comment type="caution">
    <text evidence="11">The sequence shown here is derived from an EMBL/GenBank/DDBJ whole genome shotgun (WGS) entry which is preliminary data.</text>
</comment>
<keyword evidence="3 8" id="KW-0808">Transferase</keyword>
<comment type="domain">
    <text evidence="8">The DHHC domain is required for palmitoyltransferase activity.</text>
</comment>
<comment type="catalytic activity">
    <reaction evidence="8">
        <text>L-cysteinyl-[protein] + hexadecanoyl-CoA = S-hexadecanoyl-L-cysteinyl-[protein] + CoA</text>
        <dbReference type="Rhea" id="RHEA:36683"/>
        <dbReference type="Rhea" id="RHEA-COMP:10131"/>
        <dbReference type="Rhea" id="RHEA-COMP:11032"/>
        <dbReference type="ChEBI" id="CHEBI:29950"/>
        <dbReference type="ChEBI" id="CHEBI:57287"/>
        <dbReference type="ChEBI" id="CHEBI:57379"/>
        <dbReference type="ChEBI" id="CHEBI:74151"/>
        <dbReference type="EC" id="2.3.1.225"/>
    </reaction>
</comment>
<dbReference type="Pfam" id="PF01529">
    <property type="entry name" value="DHHC"/>
    <property type="match status" value="1"/>
</dbReference>
<keyword evidence="4 8" id="KW-0812">Transmembrane</keyword>
<name>A0ABS8VB29_DATST</name>
<dbReference type="InterPro" id="IPR039859">
    <property type="entry name" value="PFA4/ZDH16/20/ERF2-like"/>
</dbReference>